<dbReference type="InterPro" id="IPR036291">
    <property type="entry name" value="NAD(P)-bd_dom_sf"/>
</dbReference>
<dbReference type="InterPro" id="IPR050700">
    <property type="entry name" value="YIM1/Zinc_Alcohol_DH_Fams"/>
</dbReference>
<sequence>MTPSVEEQSVKSRTQMRAVVAKTYGSADILRVEEVPTPIPEDDEVLVRIHATVVGPPDSAAREGRPFLIRFFNGLRRPTAVPGNVFAGQIVAVGRDVMQFAPGDDVFGTAAPGSGAHAEYLCLPADGAVAVMPSELTYSEAAAVCDGGLTAMAFLEDHAHLQAGESILVNGASGSVGTAAVQIASALGATVTGVCSTANVELVRSLGAETVVDYKTTDFAATDTTYDVIFDAVGKRPYSTCKESLAPGGRYLTTVLSTRILLQMLSTRLIGDKRASFAATGLGAAETKREHLHTLRELVESGAFRPVIDRAYALDDIADAHRYVDTGHKVGSVLVTVE</sequence>
<dbReference type="GO" id="GO:0016616">
    <property type="term" value="F:oxidoreductase activity, acting on the CH-OH group of donors, NAD or NADP as acceptor"/>
    <property type="evidence" value="ECO:0007669"/>
    <property type="project" value="UniProtKB-ARBA"/>
</dbReference>
<dbReference type="InterPro" id="IPR013154">
    <property type="entry name" value="ADH-like_N"/>
</dbReference>
<keyword evidence="3" id="KW-1185">Reference proteome</keyword>
<dbReference type="Proteomes" id="UP000053621">
    <property type="component" value="Unassembled WGS sequence"/>
</dbReference>
<dbReference type="Gene3D" id="3.40.50.720">
    <property type="entry name" value="NAD(P)-binding Rossmann-like Domain"/>
    <property type="match status" value="1"/>
</dbReference>
<dbReference type="InterPro" id="IPR020843">
    <property type="entry name" value="ER"/>
</dbReference>
<proteinExistence type="predicted"/>
<name>A0A2P4NKR7_9EURY</name>
<dbReference type="SMART" id="SM00829">
    <property type="entry name" value="PKS_ER"/>
    <property type="match status" value="1"/>
</dbReference>
<dbReference type="SUPFAM" id="SSF50129">
    <property type="entry name" value="GroES-like"/>
    <property type="match status" value="1"/>
</dbReference>
<dbReference type="EMBL" id="LOPW02000022">
    <property type="protein sequence ID" value="POG53699.1"/>
    <property type="molecule type" value="Genomic_DNA"/>
</dbReference>
<dbReference type="InterPro" id="IPR011032">
    <property type="entry name" value="GroES-like_sf"/>
</dbReference>
<feature type="domain" description="Enoyl reductase (ER)" evidence="1">
    <location>
        <begin position="25"/>
        <end position="335"/>
    </location>
</feature>
<gene>
    <name evidence="2" type="ORF">AUR65_018115</name>
</gene>
<accession>A0A2P4NKR7</accession>
<organism evidence="2 3">
    <name type="scientific">Haloferax marisrubri</name>
    <dbReference type="NCBI Taxonomy" id="1544719"/>
    <lineage>
        <taxon>Archaea</taxon>
        <taxon>Methanobacteriati</taxon>
        <taxon>Methanobacteriota</taxon>
        <taxon>Stenosarchaea group</taxon>
        <taxon>Halobacteria</taxon>
        <taxon>Halobacteriales</taxon>
        <taxon>Haloferacaceae</taxon>
        <taxon>Haloferax</taxon>
    </lineage>
</organism>
<dbReference type="GO" id="GO:0044281">
    <property type="term" value="P:small molecule metabolic process"/>
    <property type="evidence" value="ECO:0007669"/>
    <property type="project" value="UniProtKB-ARBA"/>
</dbReference>
<evidence type="ECO:0000259" key="1">
    <source>
        <dbReference type="SMART" id="SM00829"/>
    </source>
</evidence>
<protein>
    <submittedName>
        <fullName evidence="2">NAD(P)-dependent alcohol dehydrogenase</fullName>
    </submittedName>
</protein>
<dbReference type="SUPFAM" id="SSF51735">
    <property type="entry name" value="NAD(P)-binding Rossmann-fold domains"/>
    <property type="match status" value="1"/>
</dbReference>
<comment type="caution">
    <text evidence="2">The sequence shown here is derived from an EMBL/GenBank/DDBJ whole genome shotgun (WGS) entry which is preliminary data.</text>
</comment>
<dbReference type="CDD" id="cd08267">
    <property type="entry name" value="MDR1"/>
    <property type="match status" value="1"/>
</dbReference>
<dbReference type="AlphaFoldDB" id="A0A2P4NKR7"/>
<evidence type="ECO:0000313" key="3">
    <source>
        <dbReference type="Proteomes" id="UP000053621"/>
    </source>
</evidence>
<dbReference type="PANTHER" id="PTHR11695:SF648">
    <property type="entry name" value="ZINC-BINDING OXIDOREDUCTASE"/>
    <property type="match status" value="1"/>
</dbReference>
<dbReference type="GO" id="GO:0030554">
    <property type="term" value="F:adenyl nucleotide binding"/>
    <property type="evidence" value="ECO:0007669"/>
    <property type="project" value="UniProtKB-ARBA"/>
</dbReference>
<dbReference type="Pfam" id="PF08240">
    <property type="entry name" value="ADH_N"/>
    <property type="match status" value="1"/>
</dbReference>
<dbReference type="PANTHER" id="PTHR11695">
    <property type="entry name" value="ALCOHOL DEHYDROGENASE RELATED"/>
    <property type="match status" value="1"/>
</dbReference>
<reference evidence="2" key="1">
    <citation type="submission" date="2017-08" db="EMBL/GenBank/DDBJ databases">
        <title>Haloferax marisrubri sp. nov., isolated from the Discovery deep brine-seawater interface in the Red Sea.</title>
        <authorList>
            <person name="Zhang G."/>
            <person name="Stingl U."/>
        </authorList>
    </citation>
    <scope>NUCLEOTIDE SEQUENCE [LARGE SCALE GENOMIC DNA]</scope>
    <source>
        <strain evidence="2">SB3</strain>
    </source>
</reference>
<dbReference type="Pfam" id="PF13602">
    <property type="entry name" value="ADH_zinc_N_2"/>
    <property type="match status" value="1"/>
</dbReference>
<dbReference type="GO" id="GO:0043168">
    <property type="term" value="F:anion binding"/>
    <property type="evidence" value="ECO:0007669"/>
    <property type="project" value="UniProtKB-ARBA"/>
</dbReference>
<dbReference type="Gene3D" id="3.90.180.10">
    <property type="entry name" value="Medium-chain alcohol dehydrogenases, catalytic domain"/>
    <property type="match status" value="1"/>
</dbReference>
<dbReference type="OrthoDB" id="146629at2157"/>
<evidence type="ECO:0000313" key="2">
    <source>
        <dbReference type="EMBL" id="POG53699.1"/>
    </source>
</evidence>